<dbReference type="GO" id="GO:0006032">
    <property type="term" value="P:chitin catabolic process"/>
    <property type="evidence" value="ECO:0007669"/>
    <property type="project" value="UniProtKB-KW"/>
</dbReference>
<keyword evidence="4" id="KW-0624">Polysaccharide degradation</keyword>
<gene>
    <name evidence="10" type="ORF">Raf01_85320</name>
</gene>
<keyword evidence="5 6" id="KW-0326">Glycosidase</keyword>
<comment type="catalytic activity">
    <reaction evidence="1">
        <text>Random endo-hydrolysis of N-acetyl-beta-D-glucosaminide (1-&gt;4)-beta-linkages in chitin and chitodextrins.</text>
        <dbReference type="EC" id="3.2.1.14"/>
    </reaction>
</comment>
<evidence type="ECO:0000256" key="4">
    <source>
        <dbReference type="ARBA" id="ARBA00023024"/>
    </source>
</evidence>
<organism evidence="10 11">
    <name type="scientific">Rugosimonospora africana</name>
    <dbReference type="NCBI Taxonomy" id="556532"/>
    <lineage>
        <taxon>Bacteria</taxon>
        <taxon>Bacillati</taxon>
        <taxon>Actinomycetota</taxon>
        <taxon>Actinomycetes</taxon>
        <taxon>Micromonosporales</taxon>
        <taxon>Micromonosporaceae</taxon>
        <taxon>Rugosimonospora</taxon>
    </lineage>
</organism>
<evidence type="ECO:0000256" key="6">
    <source>
        <dbReference type="RuleBase" id="RU000489"/>
    </source>
</evidence>
<dbReference type="InterPro" id="IPR050314">
    <property type="entry name" value="Glycosyl_Hydrlase_18"/>
</dbReference>
<evidence type="ECO:0000256" key="1">
    <source>
        <dbReference type="ARBA" id="ARBA00000822"/>
    </source>
</evidence>
<keyword evidence="4" id="KW-0119">Carbohydrate metabolism</keyword>
<keyword evidence="4" id="KW-0146">Chitin degradation</keyword>
<dbReference type="AlphaFoldDB" id="A0A8J3R2W2"/>
<feature type="domain" description="GH18" evidence="9">
    <location>
        <begin position="57"/>
        <end position="481"/>
    </location>
</feature>
<dbReference type="Pfam" id="PF00704">
    <property type="entry name" value="Glyco_hydro_18"/>
    <property type="match status" value="1"/>
</dbReference>
<dbReference type="PANTHER" id="PTHR11177:SF317">
    <property type="entry name" value="CHITINASE 12-RELATED"/>
    <property type="match status" value="1"/>
</dbReference>
<reference evidence="10" key="1">
    <citation type="submission" date="2021-01" db="EMBL/GenBank/DDBJ databases">
        <title>Whole genome shotgun sequence of Rugosimonospora africana NBRC 104875.</title>
        <authorList>
            <person name="Komaki H."/>
            <person name="Tamura T."/>
        </authorList>
    </citation>
    <scope>NUCLEOTIDE SEQUENCE</scope>
    <source>
        <strain evidence="10">NBRC 104875</strain>
    </source>
</reference>
<dbReference type="Gene3D" id="3.10.50.10">
    <property type="match status" value="1"/>
</dbReference>
<dbReference type="GO" id="GO:0008843">
    <property type="term" value="F:endochitinase activity"/>
    <property type="evidence" value="ECO:0007669"/>
    <property type="project" value="UniProtKB-EC"/>
</dbReference>
<proteinExistence type="inferred from homology"/>
<evidence type="ECO:0000313" key="11">
    <source>
        <dbReference type="Proteomes" id="UP000642748"/>
    </source>
</evidence>
<evidence type="ECO:0000256" key="8">
    <source>
        <dbReference type="SAM" id="SignalP"/>
    </source>
</evidence>
<evidence type="ECO:0000256" key="2">
    <source>
        <dbReference type="ARBA" id="ARBA00012729"/>
    </source>
</evidence>
<dbReference type="Gene3D" id="3.20.20.80">
    <property type="entry name" value="Glycosidases"/>
    <property type="match status" value="1"/>
</dbReference>
<dbReference type="InterPro" id="IPR029070">
    <property type="entry name" value="Chitinase_insertion_sf"/>
</dbReference>
<sequence>MYPKQGRPPRRRLALATALLLGAGLAAAAPASAASANGGGTGAAPQKAAPQKAAPQKVVSAYFADWDVYGRAYYAKDIPADKINVIQYAFGVPTYDPATGTPGCGILDPWADYQQPYTADIAVDGVADDSADPDQHLYGSFNQLRKLKAEHPGLKIEISLGGWTKSTYFSTVSKTAALRQAFVSACLDTFIDGDLPGGGWPASAGGPGAAAGLFDGIDLDWEYPTSVAGGNVNVGPEDRHNATLLAAEFRRQLDQLGTKNHTHYLLTAAMPAAKSSTQYYELSQYVKSLDWANVMTYDYNVPGGTVSGLDTLFTGDPRDPNAGDWTWNTTGTVAWYLANGVPRDKIVVGVPFYGNQYIRSNGLYQPFDNTGLDPNSLQPDQMPQPTYHDLVDVANIVGKNGYARNWDWFAGEPYLTNKTAGHELASGSVTVPTTIVYSDPQSVAERTLLIKTLGLRGAMAWELSQDSDSHALISALTPVLH</sequence>
<dbReference type="GO" id="GO:0005975">
    <property type="term" value="P:carbohydrate metabolic process"/>
    <property type="evidence" value="ECO:0007669"/>
    <property type="project" value="InterPro"/>
</dbReference>
<feature type="signal peptide" evidence="8">
    <location>
        <begin position="1"/>
        <end position="28"/>
    </location>
</feature>
<dbReference type="GO" id="GO:0008061">
    <property type="term" value="F:chitin binding"/>
    <property type="evidence" value="ECO:0007669"/>
    <property type="project" value="InterPro"/>
</dbReference>
<protein>
    <recommendedName>
        <fullName evidence="2">chitinase</fullName>
        <ecNumber evidence="2">3.2.1.14</ecNumber>
    </recommendedName>
</protein>
<dbReference type="SMART" id="SM00636">
    <property type="entry name" value="Glyco_18"/>
    <property type="match status" value="1"/>
</dbReference>
<keyword evidence="11" id="KW-1185">Reference proteome</keyword>
<keyword evidence="8" id="KW-0732">Signal</keyword>
<dbReference type="InterPro" id="IPR001579">
    <property type="entry name" value="Glyco_hydro_18_chit_AS"/>
</dbReference>
<dbReference type="InterPro" id="IPR017853">
    <property type="entry name" value="GH"/>
</dbReference>
<dbReference type="SUPFAM" id="SSF51445">
    <property type="entry name" value="(Trans)glycosidases"/>
    <property type="match status" value="1"/>
</dbReference>
<dbReference type="InterPro" id="IPR011583">
    <property type="entry name" value="Chitinase_II/V-like_cat"/>
</dbReference>
<evidence type="ECO:0000256" key="7">
    <source>
        <dbReference type="RuleBase" id="RU004453"/>
    </source>
</evidence>
<dbReference type="InterPro" id="IPR001223">
    <property type="entry name" value="Glyco_hydro18_cat"/>
</dbReference>
<comment type="similarity">
    <text evidence="7">Belongs to the glycosyl hydrolase 18 family.</text>
</comment>
<accession>A0A8J3R2W2</accession>
<dbReference type="Proteomes" id="UP000642748">
    <property type="component" value="Unassembled WGS sequence"/>
</dbReference>
<evidence type="ECO:0000256" key="3">
    <source>
        <dbReference type="ARBA" id="ARBA00022801"/>
    </source>
</evidence>
<dbReference type="PROSITE" id="PS51910">
    <property type="entry name" value="GH18_2"/>
    <property type="match status" value="1"/>
</dbReference>
<dbReference type="EMBL" id="BONZ01000093">
    <property type="protein sequence ID" value="GIH20360.1"/>
    <property type="molecule type" value="Genomic_DNA"/>
</dbReference>
<dbReference type="EC" id="3.2.1.14" evidence="2"/>
<keyword evidence="3 6" id="KW-0378">Hydrolase</keyword>
<dbReference type="RefSeq" id="WP_203923772.1">
    <property type="nucleotide sequence ID" value="NZ_BONZ01000093.1"/>
</dbReference>
<dbReference type="PROSITE" id="PS51318">
    <property type="entry name" value="TAT"/>
    <property type="match status" value="1"/>
</dbReference>
<name>A0A8J3R2W2_9ACTN</name>
<evidence type="ECO:0000313" key="10">
    <source>
        <dbReference type="EMBL" id="GIH20360.1"/>
    </source>
</evidence>
<dbReference type="PANTHER" id="PTHR11177">
    <property type="entry name" value="CHITINASE"/>
    <property type="match status" value="1"/>
</dbReference>
<dbReference type="InterPro" id="IPR006311">
    <property type="entry name" value="TAT_signal"/>
</dbReference>
<evidence type="ECO:0000256" key="5">
    <source>
        <dbReference type="ARBA" id="ARBA00023295"/>
    </source>
</evidence>
<comment type="caution">
    <text evidence="10">The sequence shown here is derived from an EMBL/GenBank/DDBJ whole genome shotgun (WGS) entry which is preliminary data.</text>
</comment>
<feature type="chain" id="PRO_5039703166" description="chitinase" evidence="8">
    <location>
        <begin position="29"/>
        <end position="481"/>
    </location>
</feature>
<dbReference type="PROSITE" id="PS01095">
    <property type="entry name" value="GH18_1"/>
    <property type="match status" value="1"/>
</dbReference>
<evidence type="ECO:0000259" key="9">
    <source>
        <dbReference type="PROSITE" id="PS51910"/>
    </source>
</evidence>